<evidence type="ECO:0000313" key="2">
    <source>
        <dbReference type="EMBL" id="AOV86222.1"/>
    </source>
</evidence>
<reference evidence="2" key="1">
    <citation type="submission" date="2016-05" db="EMBL/GenBank/DDBJ databases">
        <title>Viral Hybridization Blurs Taxonomic Lines in a Wastewater Treatment Plant.</title>
        <authorList>
            <person name="Pearson V.M.M."/>
            <person name="Caudle S.B."/>
            <person name="Rokyta D.R."/>
        </authorList>
    </citation>
    <scope>NUCLEOTIDE SEQUENCE</scope>
    <source>
        <strain evidence="2">Wastewater_Circular_Virus_FL5</strain>
    </source>
</reference>
<sequence length="344" mass="38304">MTPSIVNTKGGTGFFLYTMPKHPTCSVCNHLIQCTDKECFDCVETAEPFCECLLESELCRIQIPKSKRSLHRIQMETKLLEENQLRNESSAFAPAQLSSPTLAALSCLNNIESVRRLTGSWSNSASRNRNAMLREKLISTSTCASPENWISLIADISTPLTNLKETLQWIDTIPTFEMSEERDLLCGFGNICARTAEYSLQILLDRQNSTPHQRTFGKSMVTASHGLTTMLQQTSHALNIHCPFQTAKSLFDQQQPTRSATYGSGDPQTPARPFGLNATSTGSGTTRLPTPSTHLTTTRTRNWLYGTTCRPKRRFCSISATTQPTPDPCPEKRATIEEISQEEQ</sequence>
<protein>
    <submittedName>
        <fullName evidence="2">Putative rep protein</fullName>
    </submittedName>
</protein>
<proteinExistence type="predicted"/>
<evidence type="ECO:0000256" key="1">
    <source>
        <dbReference type="SAM" id="MobiDB-lite"/>
    </source>
</evidence>
<organism evidence="2">
    <name type="scientific">uncultured virus</name>
    <dbReference type="NCBI Taxonomy" id="340016"/>
    <lineage>
        <taxon>Viruses</taxon>
        <taxon>environmental samples</taxon>
    </lineage>
</organism>
<accession>A0A1D8MJW0</accession>
<feature type="region of interest" description="Disordered" evidence="1">
    <location>
        <begin position="254"/>
        <end position="295"/>
    </location>
</feature>
<dbReference type="EMBL" id="KX259398">
    <property type="protein sequence ID" value="AOV86222.1"/>
    <property type="molecule type" value="Genomic_DNA"/>
</dbReference>
<feature type="compositionally biased region" description="Low complexity" evidence="1">
    <location>
        <begin position="285"/>
        <end position="295"/>
    </location>
</feature>
<name>A0A1D8MJW0_9VIRU</name>